<dbReference type="PANTHER" id="PTHR30408">
    <property type="entry name" value="TYPE-1 RESTRICTION ENZYME ECOKI SPECIFICITY PROTEIN"/>
    <property type="match status" value="1"/>
</dbReference>
<keyword evidence="5" id="KW-0540">Nuclease</keyword>
<dbReference type="Gene3D" id="1.10.287.1120">
    <property type="entry name" value="Bipartite methylase S protein"/>
    <property type="match status" value="1"/>
</dbReference>
<dbReference type="InterPro" id="IPR044946">
    <property type="entry name" value="Restrct_endonuc_typeI_TRD_sf"/>
</dbReference>
<dbReference type="GO" id="GO:0009307">
    <property type="term" value="P:DNA restriction-modification system"/>
    <property type="evidence" value="ECO:0007669"/>
    <property type="project" value="UniProtKB-KW"/>
</dbReference>
<feature type="domain" description="Type I restriction modification DNA specificity" evidence="4">
    <location>
        <begin position="203"/>
        <end position="383"/>
    </location>
</feature>
<feature type="domain" description="Type I restriction modification DNA specificity" evidence="4">
    <location>
        <begin position="40"/>
        <end position="176"/>
    </location>
</feature>
<dbReference type="InterPro" id="IPR052021">
    <property type="entry name" value="Type-I_RS_S_subunit"/>
</dbReference>
<keyword evidence="5" id="KW-0378">Hydrolase</keyword>
<proteinExistence type="inferred from homology"/>
<protein>
    <submittedName>
        <fullName evidence="5">Restriction endonuclease subunit S</fullName>
    </submittedName>
</protein>
<organism evidence="5 6">
    <name type="scientific">Limosilactobacillus agrestis</name>
    <dbReference type="NCBI Taxonomy" id="2759748"/>
    <lineage>
        <taxon>Bacteria</taxon>
        <taxon>Bacillati</taxon>
        <taxon>Bacillota</taxon>
        <taxon>Bacilli</taxon>
        <taxon>Lactobacillales</taxon>
        <taxon>Lactobacillaceae</taxon>
        <taxon>Limosilactobacillus</taxon>
    </lineage>
</organism>
<evidence type="ECO:0000256" key="3">
    <source>
        <dbReference type="ARBA" id="ARBA00023125"/>
    </source>
</evidence>
<keyword evidence="2" id="KW-0680">Restriction system</keyword>
<keyword evidence="3" id="KW-0238">DNA-binding</keyword>
<dbReference type="EMBL" id="JACIVE010000039">
    <property type="protein sequence ID" value="MBB1095232.1"/>
    <property type="molecule type" value="Genomic_DNA"/>
</dbReference>
<dbReference type="GO" id="GO:0004519">
    <property type="term" value="F:endonuclease activity"/>
    <property type="evidence" value="ECO:0007669"/>
    <property type="project" value="UniProtKB-KW"/>
</dbReference>
<keyword evidence="5" id="KW-0255">Endonuclease</keyword>
<accession>A0A7W3UGL7</accession>
<dbReference type="SUPFAM" id="SSF116734">
    <property type="entry name" value="DNA methylase specificity domain"/>
    <property type="match status" value="2"/>
</dbReference>
<name>A0A7W3UGL7_9LACO</name>
<comment type="similarity">
    <text evidence="1">Belongs to the type-I restriction system S methylase family.</text>
</comment>
<sequence length="397" mass="45142">MGKSLSLLKDGTHGSYENVQQGAWLLSAKNIINNRVVITSNDRKISESDFKKIHDKFQLRKGDVLLTIVGTIGRSAILKEANKLTFQRSVAYLRPDENILTSSNFLFSLSKSSNFQNQLKKRTVISAQPGIYLSDIDKLNITIPELKEEQDKIASIIITIDGILSLQQRKLEQLKQLKKAMLQQIFVSKNSKQPVLRFENFDSDWRQHSLEDISAKTYSGLTGKSKDDFGHGKARYITYLNVHNNEVAVSDGVEQIEVDSKQNKVLKGDLLFTISSEVPSEVALNSVWSSEAGTDTYLNSFCFGIRPKSNYVNSFFLTYYLRSPQMRKLIYPLAQGISRFNISKRSILALKINTPVLPEQISIYKVLMHIDNLITHQQNKLTQLTTLKKYLLQKLFI</sequence>
<evidence type="ECO:0000256" key="1">
    <source>
        <dbReference type="ARBA" id="ARBA00010923"/>
    </source>
</evidence>
<gene>
    <name evidence="5" type="ORF">H5R92_03350</name>
</gene>
<dbReference type="Gene3D" id="3.90.220.20">
    <property type="entry name" value="DNA methylase specificity domains"/>
    <property type="match status" value="2"/>
</dbReference>
<dbReference type="Proteomes" id="UP000534578">
    <property type="component" value="Unassembled WGS sequence"/>
</dbReference>
<dbReference type="RefSeq" id="WP_182578171.1">
    <property type="nucleotide sequence ID" value="NZ_JACIVE010000039.1"/>
</dbReference>
<comment type="caution">
    <text evidence="5">The sequence shown here is derived from an EMBL/GenBank/DDBJ whole genome shotgun (WGS) entry which is preliminary data.</text>
</comment>
<dbReference type="AlphaFoldDB" id="A0A7W3UGL7"/>
<dbReference type="Pfam" id="PF01420">
    <property type="entry name" value="Methylase_S"/>
    <property type="match status" value="2"/>
</dbReference>
<evidence type="ECO:0000313" key="5">
    <source>
        <dbReference type="EMBL" id="MBB1095232.1"/>
    </source>
</evidence>
<evidence type="ECO:0000313" key="6">
    <source>
        <dbReference type="Proteomes" id="UP000534578"/>
    </source>
</evidence>
<reference evidence="5 6" key="1">
    <citation type="submission" date="2020-07" db="EMBL/GenBank/DDBJ databases">
        <title>Description of Limosilactobacillus balticus sp. nov., Limosilactobacillus agrestis sp. nov., Limosilactobacillus albertensis sp. nov., Limosilactobacillus rudii sp. nov., Limosilactobacillus fastidiosus sp. nov., five novel Limosilactobacillus species isolated from the vertebrate gastrointestinal tract, and proposal of 6 subspecies of Limosilactobacillus reuteri adapted to the gastrointestinal tract of specific vertebrate hosts.</title>
        <authorList>
            <person name="Li F."/>
            <person name="Cheng C."/>
            <person name="Zheng J."/>
            <person name="Quevedo R.M."/>
            <person name="Li J."/>
            <person name="Roos S."/>
            <person name="Gaenzle M.G."/>
            <person name="Walter J."/>
        </authorList>
    </citation>
    <scope>NUCLEOTIDE SEQUENCE [LARGE SCALE GENOMIC DNA]</scope>
    <source>
        <strain evidence="5 6">BG-MG3-A</strain>
    </source>
</reference>
<dbReference type="GO" id="GO:0003677">
    <property type="term" value="F:DNA binding"/>
    <property type="evidence" value="ECO:0007669"/>
    <property type="project" value="UniProtKB-KW"/>
</dbReference>
<evidence type="ECO:0000256" key="2">
    <source>
        <dbReference type="ARBA" id="ARBA00022747"/>
    </source>
</evidence>
<dbReference type="InterPro" id="IPR000055">
    <property type="entry name" value="Restrct_endonuc_typeI_TRD"/>
</dbReference>
<dbReference type="PANTHER" id="PTHR30408:SF12">
    <property type="entry name" value="TYPE I RESTRICTION ENZYME MJAVIII SPECIFICITY SUBUNIT"/>
    <property type="match status" value="1"/>
</dbReference>
<evidence type="ECO:0000259" key="4">
    <source>
        <dbReference type="Pfam" id="PF01420"/>
    </source>
</evidence>